<organism evidence="1 2">
    <name type="scientific">Entomophthora muscae</name>
    <dbReference type="NCBI Taxonomy" id="34485"/>
    <lineage>
        <taxon>Eukaryota</taxon>
        <taxon>Fungi</taxon>
        <taxon>Fungi incertae sedis</taxon>
        <taxon>Zoopagomycota</taxon>
        <taxon>Entomophthoromycotina</taxon>
        <taxon>Entomophthoromycetes</taxon>
        <taxon>Entomophthorales</taxon>
        <taxon>Entomophthoraceae</taxon>
        <taxon>Entomophthora</taxon>
    </lineage>
</organism>
<name>A0ACC2U341_9FUNG</name>
<comment type="caution">
    <text evidence="1">The sequence shown here is derived from an EMBL/GenBank/DDBJ whole genome shotgun (WGS) entry which is preliminary data.</text>
</comment>
<protein>
    <submittedName>
        <fullName evidence="1">Uncharacterized protein</fullName>
    </submittedName>
</protein>
<reference evidence="1" key="1">
    <citation type="submission" date="2022-04" db="EMBL/GenBank/DDBJ databases">
        <title>Genome of the entomopathogenic fungus Entomophthora muscae.</title>
        <authorList>
            <person name="Elya C."/>
            <person name="Lovett B.R."/>
            <person name="Lee E."/>
            <person name="Macias A.M."/>
            <person name="Hajek A.E."/>
            <person name="De Bivort B.L."/>
            <person name="Kasson M.T."/>
            <person name="De Fine Licht H.H."/>
            <person name="Stajich J.E."/>
        </authorList>
    </citation>
    <scope>NUCLEOTIDE SEQUENCE</scope>
    <source>
        <strain evidence="1">Berkeley</strain>
    </source>
</reference>
<dbReference type="EMBL" id="QTSX02001499">
    <property type="protein sequence ID" value="KAJ9081106.1"/>
    <property type="molecule type" value="Genomic_DNA"/>
</dbReference>
<evidence type="ECO:0000313" key="1">
    <source>
        <dbReference type="EMBL" id="KAJ9081106.1"/>
    </source>
</evidence>
<keyword evidence="2" id="KW-1185">Reference proteome</keyword>
<dbReference type="Proteomes" id="UP001165960">
    <property type="component" value="Unassembled WGS sequence"/>
</dbReference>
<gene>
    <name evidence="1" type="ORF">DSO57_1018264</name>
</gene>
<accession>A0ACC2U341</accession>
<sequence>MGPQKVRNVEAATDQAAALKQVHQEKKITLAAAVTTYKEYTDCKRQEGPTYKPCELVMIYACNMKLKVPCCKLDPKKGPESPGQSVGHPRGKNPHSLGTPTKYLPEPETPPFD</sequence>
<proteinExistence type="predicted"/>
<evidence type="ECO:0000313" key="2">
    <source>
        <dbReference type="Proteomes" id="UP001165960"/>
    </source>
</evidence>